<name>J7G0M2_9RHOB</name>
<dbReference type="AlphaFoldDB" id="J7G0M2"/>
<dbReference type="PRINTS" id="PR00412">
    <property type="entry name" value="EPOXHYDRLASE"/>
</dbReference>
<dbReference type="InterPro" id="IPR000639">
    <property type="entry name" value="Epox_hydrolase-like"/>
</dbReference>
<protein>
    <submittedName>
        <fullName evidence="3">Magnesium chelatase accessory protein</fullName>
    </submittedName>
    <submittedName>
        <fullName evidence="2">Mg-protoporphyrin IX chelatase BchO 30 kDa subunit</fullName>
        <ecNumber evidence="2">6.6.1.1</ecNumber>
    </submittedName>
</protein>
<accession>J7G0M2</accession>
<dbReference type="STRING" id="1443111.Z949_101"/>
<feature type="domain" description="AB hydrolase-1" evidence="1">
    <location>
        <begin position="35"/>
        <end position="272"/>
    </location>
</feature>
<keyword evidence="2" id="KW-0614">Plasmid</keyword>
<dbReference type="OrthoDB" id="9804723at2"/>
<dbReference type="GO" id="GO:0016020">
    <property type="term" value="C:membrane"/>
    <property type="evidence" value="ECO:0007669"/>
    <property type="project" value="TreeGrafter"/>
</dbReference>
<reference evidence="2" key="1">
    <citation type="journal article" date="2012" name="Environ. Microbiol.">
        <title>Think pink: photosynthesis, plasmids and the Roseobacter clade.</title>
        <authorList>
            <person name="Petersen J."/>
            <person name="Brinkmann H."/>
            <person name="Bunk B."/>
            <person name="Michael V."/>
            <person name="Pauker O."/>
            <person name="Pradella S."/>
        </authorList>
    </citation>
    <scope>NUCLEOTIDE SEQUENCE</scope>
    <source>
        <strain evidence="2">DSM 11458</strain>
        <plasmid evidence="2">pSD118</plasmid>
    </source>
</reference>
<evidence type="ECO:0000313" key="4">
    <source>
        <dbReference type="Proteomes" id="UP000284407"/>
    </source>
</evidence>
<dbReference type="InterPro" id="IPR050266">
    <property type="entry name" value="AB_hydrolase_sf"/>
</dbReference>
<dbReference type="InterPro" id="IPR017497">
    <property type="entry name" value="BchO"/>
</dbReference>
<proteinExistence type="predicted"/>
<dbReference type="GO" id="GO:0047372">
    <property type="term" value="F:monoacylglycerol lipase activity"/>
    <property type="evidence" value="ECO:0007669"/>
    <property type="project" value="TreeGrafter"/>
</dbReference>
<dbReference type="GO" id="GO:0016851">
    <property type="term" value="F:magnesium chelatase activity"/>
    <property type="evidence" value="ECO:0007669"/>
    <property type="project" value="UniProtKB-EC"/>
</dbReference>
<dbReference type="EMBL" id="RAQK01000003">
    <property type="protein sequence ID" value="RKE92135.1"/>
    <property type="molecule type" value="Genomic_DNA"/>
</dbReference>
<dbReference type="EMBL" id="JN172927">
    <property type="protein sequence ID" value="AFP55512.1"/>
    <property type="molecule type" value="Genomic_DNA"/>
</dbReference>
<evidence type="ECO:0000313" key="3">
    <source>
        <dbReference type="EMBL" id="RKE92135.1"/>
    </source>
</evidence>
<keyword evidence="4" id="KW-1185">Reference proteome</keyword>
<dbReference type="NCBIfam" id="TIGR03056">
    <property type="entry name" value="bchO_mg_che_rel"/>
    <property type="match status" value="1"/>
</dbReference>
<dbReference type="GO" id="GO:0046464">
    <property type="term" value="P:acylglycerol catabolic process"/>
    <property type="evidence" value="ECO:0007669"/>
    <property type="project" value="TreeGrafter"/>
</dbReference>
<keyword evidence="2" id="KW-0436">Ligase</keyword>
<dbReference type="Pfam" id="PF00561">
    <property type="entry name" value="Abhydrolase_1"/>
    <property type="match status" value="1"/>
</dbReference>
<dbReference type="Proteomes" id="UP000284407">
    <property type="component" value="Unassembled WGS sequence"/>
</dbReference>
<dbReference type="ESTHER" id="9rhob-j7g0m2">
    <property type="family name" value="Mg-chelatase_BchO"/>
</dbReference>
<evidence type="ECO:0000313" key="2">
    <source>
        <dbReference type="EMBL" id="AFP55512.1"/>
    </source>
</evidence>
<dbReference type="EC" id="6.6.1.1" evidence="2"/>
<dbReference type="InterPro" id="IPR029058">
    <property type="entry name" value="AB_hydrolase_fold"/>
</dbReference>
<dbReference type="PANTHER" id="PTHR43798">
    <property type="entry name" value="MONOACYLGLYCEROL LIPASE"/>
    <property type="match status" value="1"/>
</dbReference>
<dbReference type="PANTHER" id="PTHR43798:SF33">
    <property type="entry name" value="HYDROLASE, PUTATIVE (AFU_ORTHOLOGUE AFUA_2G14860)-RELATED"/>
    <property type="match status" value="1"/>
</dbReference>
<gene>
    <name evidence="2" type="primary">bchO</name>
    <name evidence="3" type="ORF">C8N30_3892</name>
    <name evidence="2" type="ORF">pSD118_110</name>
</gene>
<dbReference type="RefSeq" id="WP_015063306.1">
    <property type="nucleotide sequence ID" value="NC_019364.1"/>
</dbReference>
<geneLocation type="plasmid" evidence="2">
    <name>pSD118</name>
</geneLocation>
<dbReference type="InterPro" id="IPR000073">
    <property type="entry name" value="AB_hydrolase_1"/>
</dbReference>
<reference evidence="3 4" key="2">
    <citation type="submission" date="2018-09" db="EMBL/GenBank/DDBJ databases">
        <title>Genomic Encyclopedia of Archaeal and Bacterial Type Strains, Phase II (KMG-II): from individual species to whole genera.</title>
        <authorList>
            <person name="Goeker M."/>
        </authorList>
    </citation>
    <scope>NUCLEOTIDE SEQUENCE [LARGE SCALE GENOMIC DNA]</scope>
    <source>
        <strain evidence="3 4">DSM 11458</strain>
    </source>
</reference>
<evidence type="ECO:0000259" key="1">
    <source>
        <dbReference type="Pfam" id="PF00561"/>
    </source>
</evidence>
<dbReference type="SUPFAM" id="SSF53474">
    <property type="entry name" value="alpha/beta-Hydrolases"/>
    <property type="match status" value="1"/>
</dbReference>
<dbReference type="PRINTS" id="PR00111">
    <property type="entry name" value="ABHYDROLASE"/>
</dbReference>
<organism evidence="2">
    <name type="scientific">Sulfitobacter guttiformis</name>
    <dbReference type="NCBI Taxonomy" id="74349"/>
    <lineage>
        <taxon>Bacteria</taxon>
        <taxon>Pseudomonadati</taxon>
        <taxon>Pseudomonadota</taxon>
        <taxon>Alphaproteobacteria</taxon>
        <taxon>Rhodobacterales</taxon>
        <taxon>Roseobacteraceae</taxon>
        <taxon>Sulfitobacter</taxon>
    </lineage>
</organism>
<sequence>MDWERHKKDWPHAGTSRFILSKPHKWHVQEVGAGPMLLLLHGAGGATQSFRHLIPLLSKAYRVVAVDLPGQGFTRLGAQARCGLEYMAEDIAKLCMSQGWQPQAIIGHSAGAAVAFDLAPRLPAPTPRIIGINAALSHFKGVAGLMFPLMAKALAVMPGVAAIFTASNSNPRSIQRLIDGTGSTLPPEDLRYYGALVSDRDHVNATLQMMAQWDLRPLLKRLPQSGLKGLLIAGAADRAVPAETSRNLSEKIAGLEYAELLGLGHLAHEEAPEEVAALILGYLAKNAPD</sequence>
<dbReference type="Gene3D" id="3.40.50.1820">
    <property type="entry name" value="alpha/beta hydrolase"/>
    <property type="match status" value="1"/>
</dbReference>